<feature type="domain" description="Tc1-like transposase DDE" evidence="2">
    <location>
        <begin position="187"/>
        <end position="245"/>
    </location>
</feature>
<dbReference type="PANTHER" id="PTHR23022:SF129">
    <property type="entry name" value="TRANSPOSABLE ELEMENT TC3 TRANSPOSASE"/>
    <property type="match status" value="1"/>
</dbReference>
<dbReference type="Pfam" id="PF13358">
    <property type="entry name" value="DDE_3"/>
    <property type="match status" value="1"/>
</dbReference>
<dbReference type="InterPro" id="IPR025898">
    <property type="entry name" value="Tc3_transposase_DNA-bd_dom"/>
</dbReference>
<evidence type="ECO:0000313" key="3">
    <source>
        <dbReference type="EMBL" id="KAG2850581.1"/>
    </source>
</evidence>
<dbReference type="VEuPathDB" id="FungiDB:PC110_g22469"/>
<dbReference type="EMBL" id="RCMK01000685">
    <property type="protein sequence ID" value="KAG2916189.1"/>
    <property type="molecule type" value="Genomic_DNA"/>
</dbReference>
<organism evidence="6 7">
    <name type="scientific">Phytophthora cactorum</name>
    <dbReference type="NCBI Taxonomy" id="29920"/>
    <lineage>
        <taxon>Eukaryota</taxon>
        <taxon>Sar</taxon>
        <taxon>Stramenopiles</taxon>
        <taxon>Oomycota</taxon>
        <taxon>Peronosporomycetes</taxon>
        <taxon>Peronosporales</taxon>
        <taxon>Peronosporaceae</taxon>
        <taxon>Phytophthora</taxon>
    </lineage>
</organism>
<feature type="domain" description="Tc3 transposase DNA binding" evidence="1">
    <location>
        <begin position="3"/>
        <end position="43"/>
    </location>
</feature>
<dbReference type="PANTHER" id="PTHR23022">
    <property type="entry name" value="TRANSPOSABLE ELEMENT-RELATED"/>
    <property type="match status" value="1"/>
</dbReference>
<dbReference type="Gene3D" id="3.30.420.10">
    <property type="entry name" value="Ribonuclease H-like superfamily/Ribonuclease H"/>
    <property type="match status" value="1"/>
</dbReference>
<dbReference type="Proteomes" id="UP000697107">
    <property type="component" value="Unassembled WGS sequence"/>
</dbReference>
<reference evidence="6" key="1">
    <citation type="submission" date="2018-10" db="EMBL/GenBank/DDBJ databases">
        <title>Effector identification in a new, highly contiguous assembly of the strawberry crown rot pathogen Phytophthora cactorum.</title>
        <authorList>
            <person name="Armitage A.D."/>
            <person name="Nellist C.F."/>
            <person name="Bates H."/>
            <person name="Vickerstaff R.J."/>
            <person name="Harrison R.J."/>
        </authorList>
    </citation>
    <scope>NUCLEOTIDE SEQUENCE</scope>
    <source>
        <strain evidence="3">15-7</strain>
        <strain evidence="4">4032</strain>
        <strain evidence="5">4040</strain>
        <strain evidence="6">P415</strain>
    </source>
</reference>
<dbReference type="EMBL" id="RCMI01000685">
    <property type="protein sequence ID" value="KAG2900769.1"/>
    <property type="molecule type" value="Genomic_DNA"/>
</dbReference>
<dbReference type="Proteomes" id="UP000774804">
    <property type="component" value="Unassembled WGS sequence"/>
</dbReference>
<dbReference type="GO" id="GO:0003677">
    <property type="term" value="F:DNA binding"/>
    <property type="evidence" value="ECO:0007669"/>
    <property type="project" value="InterPro"/>
</dbReference>
<dbReference type="InterPro" id="IPR009057">
    <property type="entry name" value="Homeodomain-like_sf"/>
</dbReference>
<dbReference type="Gene3D" id="1.10.10.60">
    <property type="entry name" value="Homeodomain-like"/>
    <property type="match status" value="1"/>
</dbReference>
<dbReference type="AlphaFoldDB" id="A0A8T1FUN4"/>
<evidence type="ECO:0000259" key="1">
    <source>
        <dbReference type="Pfam" id="PF11427"/>
    </source>
</evidence>
<dbReference type="InterPro" id="IPR052338">
    <property type="entry name" value="Transposase_5"/>
</dbReference>
<name>A0A8T1FUN4_9STRA</name>
<accession>A0A8T1FUN4</accession>
<dbReference type="InterPro" id="IPR036397">
    <property type="entry name" value="RNaseH_sf"/>
</dbReference>
<evidence type="ECO:0000259" key="2">
    <source>
        <dbReference type="Pfam" id="PF13358"/>
    </source>
</evidence>
<dbReference type="InterPro" id="IPR038717">
    <property type="entry name" value="Tc1-like_DDE_dom"/>
</dbReference>
<dbReference type="Proteomes" id="UP000735874">
    <property type="component" value="Unassembled WGS sequence"/>
</dbReference>
<protein>
    <recommendedName>
        <fullName evidence="8">Tc1-like transposase DDE domain-containing protein</fullName>
    </recommendedName>
</protein>
<evidence type="ECO:0008006" key="8">
    <source>
        <dbReference type="Google" id="ProtNLM"/>
    </source>
</evidence>
<dbReference type="InterPro" id="IPR036388">
    <property type="entry name" value="WH-like_DNA-bd_sf"/>
</dbReference>
<dbReference type="VEuPathDB" id="FungiDB:PC110_g11865"/>
<evidence type="ECO:0000313" key="4">
    <source>
        <dbReference type="EMBL" id="KAG2900769.1"/>
    </source>
</evidence>
<dbReference type="Gene3D" id="1.10.10.10">
    <property type="entry name" value="Winged helix-like DNA-binding domain superfamily/Winged helix DNA-binding domain"/>
    <property type="match status" value="1"/>
</dbReference>
<evidence type="ECO:0000313" key="5">
    <source>
        <dbReference type="EMBL" id="KAG2916189.1"/>
    </source>
</evidence>
<comment type="caution">
    <text evidence="6">The sequence shown here is derived from an EMBL/GenBank/DDBJ whole genome shotgun (WGS) entry which is preliminary data.</text>
</comment>
<sequence>MGRGPALSDEEKGRIKGLYEGGFSLREIERRVTRSRGAISRVLFGEEKPRKKPGPAAAMTERETRLLLRTAAKGDHSARQLKNELSLSASVRTIQRVLAGVDGLIYTKMDSTLPLSAEDKKARRYGQKTPPSWRRVGDGLGFSAAGKTKLAVLHGKQNSDDYVYTVSEYLLPFAHLHYGTDFVYQQDGASIHRSKRTMEFFSEQGIHVLDWPARSPDLNPIENLWSIMSRRVYANGKQYSSVTELTAALYEAWDSTGEALLVSLVESMPRRCKEIIKEHGNKTHY</sequence>
<dbReference type="SUPFAM" id="SSF46689">
    <property type="entry name" value="Homeodomain-like"/>
    <property type="match status" value="1"/>
</dbReference>
<dbReference type="EMBL" id="RCML01000287">
    <property type="protein sequence ID" value="KAG2982149.1"/>
    <property type="molecule type" value="Genomic_DNA"/>
</dbReference>
<dbReference type="Pfam" id="PF11427">
    <property type="entry name" value="HTH_Tnp_Tc3_1"/>
    <property type="match status" value="1"/>
</dbReference>
<dbReference type="EMBL" id="RCMG01000673">
    <property type="protein sequence ID" value="KAG2850581.1"/>
    <property type="molecule type" value="Genomic_DNA"/>
</dbReference>
<gene>
    <name evidence="3" type="ORF">PC113_g16652</name>
    <name evidence="4" type="ORF">PC115_g16085</name>
    <name evidence="5" type="ORF">PC117_g17792</name>
    <name evidence="6" type="ORF">PC118_g10145</name>
</gene>
<evidence type="ECO:0000313" key="6">
    <source>
        <dbReference type="EMBL" id="KAG2982149.1"/>
    </source>
</evidence>
<evidence type="ECO:0000313" key="7">
    <source>
        <dbReference type="Proteomes" id="UP000697107"/>
    </source>
</evidence>
<proteinExistence type="predicted"/>
<dbReference type="Proteomes" id="UP000736787">
    <property type="component" value="Unassembled WGS sequence"/>
</dbReference>